<evidence type="ECO:0000313" key="2">
    <source>
        <dbReference type="EMBL" id="CAJ0583752.1"/>
    </source>
</evidence>
<reference evidence="2" key="1">
    <citation type="submission" date="2023-06" db="EMBL/GenBank/DDBJ databases">
        <authorList>
            <person name="Delattre M."/>
        </authorList>
    </citation>
    <scope>NUCLEOTIDE SEQUENCE</scope>
    <source>
        <strain evidence="2">AF72</strain>
    </source>
</reference>
<keyword evidence="3" id="KW-1185">Reference proteome</keyword>
<accession>A0AA36DAK3</accession>
<gene>
    <name evidence="2" type="ORF">MSPICULIGERA_LOCUS21821</name>
</gene>
<comment type="caution">
    <text evidence="2">The sequence shown here is derived from an EMBL/GenBank/DDBJ whole genome shotgun (WGS) entry which is preliminary data.</text>
</comment>
<evidence type="ECO:0008006" key="4">
    <source>
        <dbReference type="Google" id="ProtNLM"/>
    </source>
</evidence>
<proteinExistence type="predicted"/>
<dbReference type="PROSITE" id="PS51257">
    <property type="entry name" value="PROKAR_LIPOPROTEIN"/>
    <property type="match status" value="1"/>
</dbReference>
<protein>
    <recommendedName>
        <fullName evidence="4">C6 domain-containing protein</fullName>
    </recommendedName>
</protein>
<name>A0AA36DAK3_9BILA</name>
<organism evidence="2 3">
    <name type="scientific">Mesorhabditis spiculigera</name>
    <dbReference type="NCBI Taxonomy" id="96644"/>
    <lineage>
        <taxon>Eukaryota</taxon>
        <taxon>Metazoa</taxon>
        <taxon>Ecdysozoa</taxon>
        <taxon>Nematoda</taxon>
        <taxon>Chromadorea</taxon>
        <taxon>Rhabditida</taxon>
        <taxon>Rhabditina</taxon>
        <taxon>Rhabditomorpha</taxon>
        <taxon>Rhabditoidea</taxon>
        <taxon>Rhabditidae</taxon>
        <taxon>Mesorhabditinae</taxon>
        <taxon>Mesorhabditis</taxon>
    </lineage>
</organism>
<dbReference type="EMBL" id="CATQJA010002665">
    <property type="protein sequence ID" value="CAJ0583752.1"/>
    <property type="molecule type" value="Genomic_DNA"/>
</dbReference>
<feature type="non-terminal residue" evidence="2">
    <location>
        <position position="1"/>
    </location>
</feature>
<evidence type="ECO:0000256" key="1">
    <source>
        <dbReference type="SAM" id="SignalP"/>
    </source>
</evidence>
<sequence length="128" mass="13189">MKLLILNTVFLCLVGSAYSCIPTYPGGAGCCPINVYNEAAATGRALFNPQLSQCPDTANFICSVAVDGSTNPTMIVINGGTTVTTGANGQNSQVILTCRKATRTWTYTGSTGTATNVNQITCLNNAAG</sequence>
<dbReference type="Proteomes" id="UP001177023">
    <property type="component" value="Unassembled WGS sequence"/>
</dbReference>
<evidence type="ECO:0000313" key="3">
    <source>
        <dbReference type="Proteomes" id="UP001177023"/>
    </source>
</evidence>
<keyword evidence="1" id="KW-0732">Signal</keyword>
<feature type="signal peptide" evidence="1">
    <location>
        <begin position="1"/>
        <end position="19"/>
    </location>
</feature>
<feature type="chain" id="PRO_5041362518" description="C6 domain-containing protein" evidence="1">
    <location>
        <begin position="20"/>
        <end position="128"/>
    </location>
</feature>
<dbReference type="AlphaFoldDB" id="A0AA36DAK3"/>